<evidence type="ECO:0000259" key="3">
    <source>
        <dbReference type="SMART" id="SM00479"/>
    </source>
</evidence>
<dbReference type="Gene3D" id="3.30.420.10">
    <property type="entry name" value="Ribonuclease H-like superfamily/Ribonuclease H"/>
    <property type="match status" value="1"/>
</dbReference>
<dbReference type="PANTHER" id="PTHR30231:SF41">
    <property type="entry name" value="DNA POLYMERASE III SUBUNIT EPSILON"/>
    <property type="match status" value="1"/>
</dbReference>
<comment type="function">
    <text evidence="1">DNA polymerase III is a complex, multichain enzyme responsible for most of the replicative synthesis in bacteria. The epsilon subunit contain the editing function and is a proofreading 3'-5' exonuclease.</text>
</comment>
<comment type="subunit">
    <text evidence="2">DNA polymerase III contains a core (composed of alpha, epsilon and theta chains) that associates with a tau subunit. This core dimerizes to form the POLIII' complex. PolIII' associates with the gamma complex (composed of gamma, delta, delta', psi and chi chains) and with the beta chain to form the complete DNA polymerase III complex.</text>
</comment>
<dbReference type="EMBL" id="QOVW01000002">
    <property type="protein sequence ID" value="RDB37325.1"/>
    <property type="molecule type" value="Genomic_DNA"/>
</dbReference>
<dbReference type="InterPro" id="IPR013520">
    <property type="entry name" value="Ribonucl_H"/>
</dbReference>
<dbReference type="NCBIfam" id="TIGR00573">
    <property type="entry name" value="dnaq"/>
    <property type="match status" value="1"/>
</dbReference>
<dbReference type="CDD" id="cd06127">
    <property type="entry name" value="DEDDh"/>
    <property type="match status" value="1"/>
</dbReference>
<dbReference type="GO" id="GO:0005829">
    <property type="term" value="C:cytosol"/>
    <property type="evidence" value="ECO:0007669"/>
    <property type="project" value="TreeGrafter"/>
</dbReference>
<dbReference type="InterPro" id="IPR036397">
    <property type="entry name" value="RNaseH_sf"/>
</dbReference>
<organism evidence="4 5">
    <name type="scientific">Spirobacillus cienkowskii</name>
    <dbReference type="NCBI Taxonomy" id="495820"/>
    <lineage>
        <taxon>Bacteria</taxon>
        <taxon>Pseudomonadati</taxon>
        <taxon>Bdellovibrionota</taxon>
        <taxon>Oligoflexia</taxon>
        <taxon>Silvanigrellales</taxon>
        <taxon>Spirobacillus</taxon>
    </lineage>
</organism>
<feature type="domain" description="Exonuclease" evidence="3">
    <location>
        <begin position="50"/>
        <end position="216"/>
    </location>
</feature>
<dbReference type="GO" id="GO:0045004">
    <property type="term" value="P:DNA replication proofreading"/>
    <property type="evidence" value="ECO:0007669"/>
    <property type="project" value="TreeGrafter"/>
</dbReference>
<dbReference type="InterPro" id="IPR006054">
    <property type="entry name" value="DnaQ"/>
</dbReference>
<proteinExistence type="predicted"/>
<dbReference type="AlphaFoldDB" id="A0A369KX84"/>
<comment type="caution">
    <text evidence="4">The sequence shown here is derived from an EMBL/GenBank/DDBJ whole genome shotgun (WGS) entry which is preliminary data.</text>
</comment>
<dbReference type="GO" id="GO:0003887">
    <property type="term" value="F:DNA-directed DNA polymerase activity"/>
    <property type="evidence" value="ECO:0007669"/>
    <property type="project" value="InterPro"/>
</dbReference>
<dbReference type="SMART" id="SM00479">
    <property type="entry name" value="EXOIII"/>
    <property type="match status" value="1"/>
</dbReference>
<sequence>MMTMAFQNKKQRTSFKAIHKNFRKEAILPTEMMSNPNRPQWLNLLPSQVNIVFFDLETTGGNPHNSSIIEIAAIKYSKGKEVARFETLVNPKRHIPGIVQKITKITNEMVVNAPAFKEIFDDFINFVGDSVLVAHGAQCDISFISHAMREFRNEEFKNFYFCTHLIVSNILNEAPSKTLSGVASYFELPVLEAHNALADAEMTANIFWRLLEITEKIGFRTCDDLLKLQSDAETIRKLGPGINPSIVDNIPSTPGILYVLNSHHEISFLTASSSIKKSLQHLTEIGSDKEMNKIIVDASGFKFERCNNLLEALIQEKRALKRISLTIDPRKAQNRSENFLQIFIPDDMLDFARAYPEKVPFLIPQYAELHSEESIENETHIEESKQNTNLYVTFGEQDDSVIPITRTRKINDILKSDKFKILRHRSHAKDTCIRIGHLKEGIGYCFGPFSQAKAALAEVLEIAEHFPFEHNSFTMRERFAHLRVIISLLNGNIEKEIHHLESANKKIKAVKNFSRWLRNLNLLREVKNVTSNVNSFIVKQTLPSGLSVISNNDFKEFDIAVIVRGRVVKKTRLPFEQGERLKSSRYFTRLFHDYLKEIKSPLMPIVFTDDVCSDMELFSYWLQNKKGEGEWVSFYELEGLFNISLL</sequence>
<protein>
    <recommendedName>
        <fullName evidence="3">Exonuclease domain-containing protein</fullName>
    </recommendedName>
</protein>
<evidence type="ECO:0000256" key="2">
    <source>
        <dbReference type="ARBA" id="ARBA00026073"/>
    </source>
</evidence>
<dbReference type="PANTHER" id="PTHR30231">
    <property type="entry name" value="DNA POLYMERASE III SUBUNIT EPSILON"/>
    <property type="match status" value="1"/>
</dbReference>
<dbReference type="SUPFAM" id="SSF53098">
    <property type="entry name" value="Ribonuclease H-like"/>
    <property type="match status" value="1"/>
</dbReference>
<dbReference type="GO" id="GO:0008408">
    <property type="term" value="F:3'-5' exonuclease activity"/>
    <property type="evidence" value="ECO:0007669"/>
    <property type="project" value="TreeGrafter"/>
</dbReference>
<keyword evidence="5" id="KW-1185">Reference proteome</keyword>
<accession>A0A369KX84</accession>
<dbReference type="FunFam" id="3.30.420.10:FF:000045">
    <property type="entry name" value="3'-5' exonuclease DinG"/>
    <property type="match status" value="1"/>
</dbReference>
<dbReference type="InterPro" id="IPR012337">
    <property type="entry name" value="RNaseH-like_sf"/>
</dbReference>
<dbReference type="Proteomes" id="UP000253934">
    <property type="component" value="Unassembled WGS sequence"/>
</dbReference>
<dbReference type="Pfam" id="PF00929">
    <property type="entry name" value="RNase_T"/>
    <property type="match status" value="1"/>
</dbReference>
<gene>
    <name evidence="4" type="ORF">DCC88_00595</name>
</gene>
<dbReference type="GO" id="GO:0003677">
    <property type="term" value="F:DNA binding"/>
    <property type="evidence" value="ECO:0007669"/>
    <property type="project" value="InterPro"/>
</dbReference>
<name>A0A369KX84_9BACT</name>
<evidence type="ECO:0000313" key="5">
    <source>
        <dbReference type="Proteomes" id="UP000253934"/>
    </source>
</evidence>
<evidence type="ECO:0000313" key="4">
    <source>
        <dbReference type="EMBL" id="RDB37325.1"/>
    </source>
</evidence>
<reference evidence="4" key="1">
    <citation type="submission" date="2018-04" db="EMBL/GenBank/DDBJ databases">
        <title>Draft genome sequence of the Candidatus Spirobacillus cienkowskii, a pathogen of freshwater Daphnia species, reconstructed from hemolymph metagenomic reads.</title>
        <authorList>
            <person name="Bresciani L."/>
            <person name="Lemos L.N."/>
            <person name="Wale N."/>
            <person name="Lin J.Y."/>
            <person name="Fernandes G.R."/>
            <person name="Duffy M.A."/>
            <person name="Rodrigues J.M."/>
        </authorList>
    </citation>
    <scope>NUCLEOTIDE SEQUENCE [LARGE SCALE GENOMIC DNA]</scope>
    <source>
        <strain evidence="4">Binning01</strain>
    </source>
</reference>
<evidence type="ECO:0000256" key="1">
    <source>
        <dbReference type="ARBA" id="ARBA00025483"/>
    </source>
</evidence>